<sequence>MRRIFVLVILALFGAVPAAAQTGADVSVRPGDQIRLAVWRQPDFSGDFPVAPDGTIQHPLLSEVRVAGATRAQIREQILRTLQRYEREPQFVFDFLYRVGVSGEVRLPNLYTLTPETTIVQALAAAGGASDNARLDQAVLLRDGRETIIDLLRPTPEVAAMKVQSGDILRLPRRTQRLRETVSFGSSIIAALGSVAGAILLLQQN</sequence>
<evidence type="ECO:0000256" key="3">
    <source>
        <dbReference type="SAM" id="SignalP"/>
    </source>
</evidence>
<feature type="chain" id="PRO_5032659973" evidence="3">
    <location>
        <begin position="21"/>
        <end position="205"/>
    </location>
</feature>
<feature type="domain" description="Soluble ligand binding" evidence="5">
    <location>
        <begin position="99"/>
        <end position="146"/>
    </location>
</feature>
<dbReference type="PANTHER" id="PTHR33619:SF3">
    <property type="entry name" value="POLYSACCHARIDE EXPORT PROTEIN GFCE-RELATED"/>
    <property type="match status" value="1"/>
</dbReference>
<feature type="transmembrane region" description="Helical" evidence="2">
    <location>
        <begin position="182"/>
        <end position="202"/>
    </location>
</feature>
<comment type="caution">
    <text evidence="6">The sequence shown here is derived from an EMBL/GenBank/DDBJ whole genome shotgun (WGS) entry which is preliminary data.</text>
</comment>
<keyword evidence="2" id="KW-1133">Transmembrane helix</keyword>
<dbReference type="RefSeq" id="WP_170039280.1">
    <property type="nucleotide sequence ID" value="NZ_JABDTL010000002.1"/>
</dbReference>
<evidence type="ECO:0000313" key="6">
    <source>
        <dbReference type="EMBL" id="MBB6068404.1"/>
    </source>
</evidence>
<dbReference type="InterPro" id="IPR003715">
    <property type="entry name" value="Poly_export_N"/>
</dbReference>
<dbReference type="AlphaFoldDB" id="A0A841GTY0"/>
<reference evidence="6 7" key="1">
    <citation type="submission" date="2020-08" db="EMBL/GenBank/DDBJ databases">
        <title>Genomic Encyclopedia of Type Strains, Phase IV (KMG-IV): sequencing the most valuable type-strain genomes for metagenomic binning, comparative biology and taxonomic classification.</title>
        <authorList>
            <person name="Goeker M."/>
        </authorList>
    </citation>
    <scope>NUCLEOTIDE SEQUENCE [LARGE SCALE GENOMIC DNA]</scope>
    <source>
        <strain evidence="6 7">DSM 29007</strain>
    </source>
</reference>
<dbReference type="Gene3D" id="3.10.560.10">
    <property type="entry name" value="Outer membrane lipoprotein wza domain like"/>
    <property type="match status" value="1"/>
</dbReference>
<dbReference type="Proteomes" id="UP000582837">
    <property type="component" value="Unassembled WGS sequence"/>
</dbReference>
<dbReference type="InterPro" id="IPR019554">
    <property type="entry name" value="Soluble_ligand-bd"/>
</dbReference>
<keyword evidence="7" id="KW-1185">Reference proteome</keyword>
<gene>
    <name evidence="6" type="ORF">HNQ61_000015</name>
</gene>
<evidence type="ECO:0000256" key="2">
    <source>
        <dbReference type="SAM" id="Phobius"/>
    </source>
</evidence>
<feature type="domain" description="Polysaccharide export protein N-terminal" evidence="4">
    <location>
        <begin position="22"/>
        <end position="91"/>
    </location>
</feature>
<dbReference type="Pfam" id="PF10531">
    <property type="entry name" value="SLBB"/>
    <property type="match status" value="1"/>
</dbReference>
<evidence type="ECO:0000259" key="5">
    <source>
        <dbReference type="Pfam" id="PF10531"/>
    </source>
</evidence>
<proteinExistence type="predicted"/>
<evidence type="ECO:0000259" key="4">
    <source>
        <dbReference type="Pfam" id="PF02563"/>
    </source>
</evidence>
<keyword evidence="2" id="KW-0812">Transmembrane</keyword>
<dbReference type="GO" id="GO:0015159">
    <property type="term" value="F:polysaccharide transmembrane transporter activity"/>
    <property type="evidence" value="ECO:0007669"/>
    <property type="project" value="InterPro"/>
</dbReference>
<name>A0A841GTY0_9BACT</name>
<protein>
    <submittedName>
        <fullName evidence="6">Polysaccharide export outer membrane protein</fullName>
    </submittedName>
</protein>
<keyword evidence="1 3" id="KW-0732">Signal</keyword>
<evidence type="ECO:0000256" key="1">
    <source>
        <dbReference type="ARBA" id="ARBA00022729"/>
    </source>
</evidence>
<evidence type="ECO:0000313" key="7">
    <source>
        <dbReference type="Proteomes" id="UP000582837"/>
    </source>
</evidence>
<dbReference type="Pfam" id="PF02563">
    <property type="entry name" value="Poly_export"/>
    <property type="match status" value="1"/>
</dbReference>
<dbReference type="Gene3D" id="3.30.1950.10">
    <property type="entry name" value="wza like domain"/>
    <property type="match status" value="1"/>
</dbReference>
<dbReference type="PANTHER" id="PTHR33619">
    <property type="entry name" value="POLYSACCHARIDE EXPORT PROTEIN GFCE-RELATED"/>
    <property type="match status" value="1"/>
</dbReference>
<feature type="signal peptide" evidence="3">
    <location>
        <begin position="1"/>
        <end position="20"/>
    </location>
</feature>
<keyword evidence="2" id="KW-0472">Membrane</keyword>
<organism evidence="6 7">
    <name type="scientific">Longimicrobium terrae</name>
    <dbReference type="NCBI Taxonomy" id="1639882"/>
    <lineage>
        <taxon>Bacteria</taxon>
        <taxon>Pseudomonadati</taxon>
        <taxon>Gemmatimonadota</taxon>
        <taxon>Longimicrobiia</taxon>
        <taxon>Longimicrobiales</taxon>
        <taxon>Longimicrobiaceae</taxon>
        <taxon>Longimicrobium</taxon>
    </lineage>
</organism>
<dbReference type="InterPro" id="IPR049712">
    <property type="entry name" value="Poly_export"/>
</dbReference>
<accession>A0A841GTY0</accession>
<dbReference type="EMBL" id="JACHIA010000001">
    <property type="protein sequence ID" value="MBB6068404.1"/>
    <property type="molecule type" value="Genomic_DNA"/>
</dbReference>